<accession>A0A562RKV9</accession>
<dbReference type="EMBL" id="VLLB01000001">
    <property type="protein sequence ID" value="TWI69066.1"/>
    <property type="molecule type" value="Genomic_DNA"/>
</dbReference>
<reference evidence="1 2" key="1">
    <citation type="journal article" date="2015" name="Stand. Genomic Sci.">
        <title>Genomic Encyclopedia of Bacterial and Archaeal Type Strains, Phase III: the genomes of soil and plant-associated and newly described type strains.</title>
        <authorList>
            <person name="Whitman W.B."/>
            <person name="Woyke T."/>
            <person name="Klenk H.P."/>
            <person name="Zhou Y."/>
            <person name="Lilburn T.G."/>
            <person name="Beck B.J."/>
            <person name="De Vos P."/>
            <person name="Vandamme P."/>
            <person name="Eisen J.A."/>
            <person name="Garrity G."/>
            <person name="Hugenholtz P."/>
            <person name="Kyrpides N.C."/>
        </authorList>
    </citation>
    <scope>NUCLEOTIDE SEQUENCE [LARGE SCALE GENOMIC DNA]</scope>
    <source>
        <strain evidence="1 2">CGMCC 1.10822</strain>
    </source>
</reference>
<dbReference type="Proteomes" id="UP000318431">
    <property type="component" value="Unassembled WGS sequence"/>
</dbReference>
<sequence>MVGIGGRAFAYEVYGSTKYYTNPSRTNTSLYGPDYQGTFLMTAEEYSRYGIPSDYCFPSNETGYYGVHPYGFDYYGYEQCYYYNNISNTNEQATFRTNVGNTGVPSITYYFPANTLTRFQMDLAPGSSVALYIPDDGFIRVIYEV</sequence>
<organism evidence="1 2">
    <name type="scientific">Pseudoduganella lurida</name>
    <dbReference type="NCBI Taxonomy" id="1036180"/>
    <lineage>
        <taxon>Bacteria</taxon>
        <taxon>Pseudomonadati</taxon>
        <taxon>Pseudomonadota</taxon>
        <taxon>Betaproteobacteria</taxon>
        <taxon>Burkholderiales</taxon>
        <taxon>Oxalobacteraceae</taxon>
        <taxon>Telluria group</taxon>
        <taxon>Pseudoduganella</taxon>
    </lineage>
</organism>
<evidence type="ECO:0000313" key="1">
    <source>
        <dbReference type="EMBL" id="TWI69066.1"/>
    </source>
</evidence>
<keyword evidence="2" id="KW-1185">Reference proteome</keyword>
<proteinExistence type="predicted"/>
<name>A0A562RKV9_9BURK</name>
<protein>
    <submittedName>
        <fullName evidence="1">Uncharacterized protein</fullName>
    </submittedName>
</protein>
<comment type="caution">
    <text evidence="1">The sequence shown here is derived from an EMBL/GenBank/DDBJ whole genome shotgun (WGS) entry which is preliminary data.</text>
</comment>
<gene>
    <name evidence="1" type="ORF">IP91_00131</name>
</gene>
<evidence type="ECO:0000313" key="2">
    <source>
        <dbReference type="Proteomes" id="UP000318431"/>
    </source>
</evidence>
<dbReference type="AlphaFoldDB" id="A0A562RKV9"/>